<name>A0ABT9ZC26_9BACI</name>
<reference evidence="1 2" key="1">
    <citation type="submission" date="2023-07" db="EMBL/GenBank/DDBJ databases">
        <title>Genomic Encyclopedia of Type Strains, Phase IV (KMG-IV): sequencing the most valuable type-strain genomes for metagenomic binning, comparative biology and taxonomic classification.</title>
        <authorList>
            <person name="Goeker M."/>
        </authorList>
    </citation>
    <scope>NUCLEOTIDE SEQUENCE [LARGE SCALE GENOMIC DNA]</scope>
    <source>
        <strain evidence="1 2">DSM 29005</strain>
    </source>
</reference>
<evidence type="ECO:0000313" key="2">
    <source>
        <dbReference type="Proteomes" id="UP001234495"/>
    </source>
</evidence>
<gene>
    <name evidence="1" type="ORF">J2S19_001066</name>
</gene>
<dbReference type="EMBL" id="JAUSUD010000003">
    <property type="protein sequence ID" value="MDQ0229814.1"/>
    <property type="molecule type" value="Genomic_DNA"/>
</dbReference>
<accession>A0ABT9ZC26</accession>
<keyword evidence="2" id="KW-1185">Reference proteome</keyword>
<proteinExistence type="predicted"/>
<organism evidence="1 2">
    <name type="scientific">Metabacillus malikii</name>
    <dbReference type="NCBI Taxonomy" id="1504265"/>
    <lineage>
        <taxon>Bacteria</taxon>
        <taxon>Bacillati</taxon>
        <taxon>Bacillota</taxon>
        <taxon>Bacilli</taxon>
        <taxon>Bacillales</taxon>
        <taxon>Bacillaceae</taxon>
        <taxon>Metabacillus</taxon>
    </lineage>
</organism>
<protein>
    <submittedName>
        <fullName evidence="1">Uncharacterized protein</fullName>
    </submittedName>
</protein>
<comment type="caution">
    <text evidence="1">The sequence shown here is derived from an EMBL/GenBank/DDBJ whole genome shotgun (WGS) entry which is preliminary data.</text>
</comment>
<evidence type="ECO:0000313" key="1">
    <source>
        <dbReference type="EMBL" id="MDQ0229814.1"/>
    </source>
</evidence>
<sequence>MGFIESMKTISLRFKIQIGLHRRYEDYFSSLKNPHWASSKL</sequence>
<dbReference type="Proteomes" id="UP001234495">
    <property type="component" value="Unassembled WGS sequence"/>
</dbReference>